<proteinExistence type="predicted"/>
<dbReference type="EMBL" id="MT143850">
    <property type="protein sequence ID" value="QJB03543.1"/>
    <property type="molecule type" value="Genomic_DNA"/>
</dbReference>
<organism evidence="1">
    <name type="scientific">viral metagenome</name>
    <dbReference type="NCBI Taxonomy" id="1070528"/>
    <lineage>
        <taxon>unclassified sequences</taxon>
        <taxon>metagenomes</taxon>
        <taxon>organismal metagenomes</taxon>
    </lineage>
</organism>
<protein>
    <submittedName>
        <fullName evidence="1">Uncharacterized protein</fullName>
    </submittedName>
</protein>
<dbReference type="AlphaFoldDB" id="A0A6M3LWP4"/>
<dbReference type="EMBL" id="MT143668">
    <property type="protein sequence ID" value="QJA99810.1"/>
    <property type="molecule type" value="Genomic_DNA"/>
</dbReference>
<reference evidence="1" key="1">
    <citation type="submission" date="2020-03" db="EMBL/GenBank/DDBJ databases">
        <title>The deep terrestrial virosphere.</title>
        <authorList>
            <person name="Holmfeldt K."/>
            <person name="Nilsson E."/>
            <person name="Simone D."/>
            <person name="Lopez-Fernandez M."/>
            <person name="Wu X."/>
            <person name="de Brujin I."/>
            <person name="Lundin D."/>
            <person name="Andersson A."/>
            <person name="Bertilsson S."/>
            <person name="Dopson M."/>
        </authorList>
    </citation>
    <scope>NUCLEOTIDE SEQUENCE</scope>
    <source>
        <strain evidence="1">MM171A00884</strain>
        <strain evidence="2">MM171B00661</strain>
    </source>
</reference>
<sequence>MQIPTAQPLPKGLWLSLTSEGDGDLPSLMLLNGASLPVLLKRAEGLVADLQSAGFSEARIPLVAGWTLLNESAEAKPEYAKAFSRHCMELASSGPNHLWFTISTGSEFRTKAFTLDEFCGMCAAWSADQADIVEADAWHADRIEAMRDAERDQGVGA</sequence>
<evidence type="ECO:0000313" key="2">
    <source>
        <dbReference type="EMBL" id="QJB03543.1"/>
    </source>
</evidence>
<accession>A0A6M3LWP4</accession>
<evidence type="ECO:0000313" key="1">
    <source>
        <dbReference type="EMBL" id="QJA99810.1"/>
    </source>
</evidence>
<gene>
    <name evidence="1" type="ORF">MM171A00884_0022</name>
    <name evidence="2" type="ORF">MM171B00661_0022</name>
</gene>
<name>A0A6M3LWP4_9ZZZZ</name>